<dbReference type="GO" id="GO:0005634">
    <property type="term" value="C:nucleus"/>
    <property type="evidence" value="ECO:0007669"/>
    <property type="project" value="TreeGrafter"/>
</dbReference>
<dbReference type="InterPro" id="IPR050869">
    <property type="entry name" value="H3K4_H4K5_MeTrfase"/>
</dbReference>
<reference evidence="1 2" key="2">
    <citation type="submission" date="2018-11" db="EMBL/GenBank/DDBJ databases">
        <authorList>
            <consortium name="Pathogen Informatics"/>
        </authorList>
    </citation>
    <scope>NUCLEOTIDE SEQUENCE [LARGE SCALE GENOMIC DNA]</scope>
</reference>
<dbReference type="Gene3D" id="2.170.270.10">
    <property type="entry name" value="SET domain"/>
    <property type="match status" value="1"/>
</dbReference>
<dbReference type="Gene3D" id="1.25.40.10">
    <property type="entry name" value="Tetratricopeptide repeat domain"/>
    <property type="match status" value="1"/>
</dbReference>
<dbReference type="PANTHER" id="PTHR12197">
    <property type="entry name" value="HISTONE-LYSINE N-METHYLTRANSFERASE SMYD"/>
    <property type="match status" value="1"/>
</dbReference>
<evidence type="ECO:0000313" key="3">
    <source>
        <dbReference type="WBParaSite" id="HDID_0000931301-mRNA-1"/>
    </source>
</evidence>
<dbReference type="EMBL" id="UYSG01011260">
    <property type="protein sequence ID" value="VDL61629.1"/>
    <property type="molecule type" value="Genomic_DNA"/>
</dbReference>
<sequence>MMAHYDEKIKMEQFYMMFLVFSNDQIRISKEDFVQIFCKLQINSFDLTDAQGNEIGVALYKKSARFDHSCCPNAIVTFIGKEIKVIASEDISDSSKVRISYLNLLRPTSIRQKELQKRYFFICDCLRCSNKEEDFRVRVPSCCGKTLRRKSPEDSDLFLSETDLPLSKLSLSSSEQLFCDQCRNVYNMAMFEELEESCYAISSYKGMYNKELDLIVEAGLRINRCLTTSPSYQKLQGPLHRSISLAFLVILSIPLVGMQDCILPGRGCEVVLPRMERFMEAFATVARSALPVCEKFAPHFPEVAEQVFILKRLAMDMNINI</sequence>
<reference evidence="3" key="1">
    <citation type="submission" date="2017-02" db="UniProtKB">
        <authorList>
            <consortium name="WormBaseParasite"/>
        </authorList>
    </citation>
    <scope>IDENTIFICATION</scope>
</reference>
<evidence type="ECO:0000313" key="1">
    <source>
        <dbReference type="EMBL" id="VDL61629.1"/>
    </source>
</evidence>
<dbReference type="PANTHER" id="PTHR12197:SF251">
    <property type="entry name" value="EG:BACR7C10.4 PROTEIN"/>
    <property type="match status" value="1"/>
</dbReference>
<dbReference type="WBParaSite" id="HDID_0000931301-mRNA-1">
    <property type="protein sequence ID" value="HDID_0000931301-mRNA-1"/>
    <property type="gene ID" value="HDID_0000931301"/>
</dbReference>
<dbReference type="InterPro" id="IPR011990">
    <property type="entry name" value="TPR-like_helical_dom_sf"/>
</dbReference>
<protein>
    <submittedName>
        <fullName evidence="3">SET domain-containing protein</fullName>
    </submittedName>
</protein>
<dbReference type="OrthoDB" id="265717at2759"/>
<proteinExistence type="predicted"/>
<evidence type="ECO:0000313" key="2">
    <source>
        <dbReference type="Proteomes" id="UP000274504"/>
    </source>
</evidence>
<dbReference type="InterPro" id="IPR046341">
    <property type="entry name" value="SET_dom_sf"/>
</dbReference>
<dbReference type="SUPFAM" id="SSF82199">
    <property type="entry name" value="SET domain"/>
    <property type="match status" value="1"/>
</dbReference>
<gene>
    <name evidence="1" type="ORF">HDID_LOCUS9311</name>
</gene>
<accession>A0A0R3SUW0</accession>
<dbReference type="AlphaFoldDB" id="A0A0R3SUW0"/>
<name>A0A0R3SUW0_HYMDI</name>
<dbReference type="Proteomes" id="UP000274504">
    <property type="component" value="Unassembled WGS sequence"/>
</dbReference>
<organism evidence="3">
    <name type="scientific">Hymenolepis diminuta</name>
    <name type="common">Rat tapeworm</name>
    <dbReference type="NCBI Taxonomy" id="6216"/>
    <lineage>
        <taxon>Eukaryota</taxon>
        <taxon>Metazoa</taxon>
        <taxon>Spiralia</taxon>
        <taxon>Lophotrochozoa</taxon>
        <taxon>Platyhelminthes</taxon>
        <taxon>Cestoda</taxon>
        <taxon>Eucestoda</taxon>
        <taxon>Cyclophyllidea</taxon>
        <taxon>Hymenolepididae</taxon>
        <taxon>Hymenolepis</taxon>
    </lineage>
</organism>
<dbReference type="STRING" id="6216.A0A0R3SUW0"/>